<evidence type="ECO:0000256" key="8">
    <source>
        <dbReference type="ARBA" id="ARBA00023136"/>
    </source>
</evidence>
<dbReference type="Gene3D" id="1.20.5.1030">
    <property type="entry name" value="Preprotein translocase secy subunit"/>
    <property type="match status" value="1"/>
</dbReference>
<keyword evidence="11" id="KW-1185">Reference proteome</keyword>
<keyword evidence="3 9" id="KW-1003">Cell membrane</keyword>
<keyword evidence="4 9" id="KW-0812">Transmembrane</keyword>
<evidence type="ECO:0000313" key="10">
    <source>
        <dbReference type="EMBL" id="MCY1712657.1"/>
    </source>
</evidence>
<organism evidence="10 11">
    <name type="scientific">Caproiciproducens galactitolivorans</name>
    <dbReference type="NCBI Taxonomy" id="642589"/>
    <lineage>
        <taxon>Bacteria</taxon>
        <taxon>Bacillati</taxon>
        <taxon>Bacillota</taxon>
        <taxon>Clostridia</taxon>
        <taxon>Eubacteriales</taxon>
        <taxon>Acutalibacteraceae</taxon>
        <taxon>Caproiciproducens</taxon>
    </lineage>
</organism>
<dbReference type="InterPro" id="IPR005807">
    <property type="entry name" value="SecE_bac"/>
</dbReference>
<sequence length="78" mass="8876">MPETTEKKENVFARKGRDISKFFRDCKSEVKKIIWPTPEAVFRNTGVVLATIFIIGLFIFGLDTVLMNLLGLIMNIAK</sequence>
<keyword evidence="2 9" id="KW-0813">Transport</keyword>
<evidence type="ECO:0000256" key="2">
    <source>
        <dbReference type="ARBA" id="ARBA00022448"/>
    </source>
</evidence>
<gene>
    <name evidence="9 10" type="primary">secE</name>
    <name evidence="10" type="ORF">OUY18_00085</name>
</gene>
<dbReference type="PRINTS" id="PR01650">
    <property type="entry name" value="SECETRNLCASE"/>
</dbReference>
<accession>A0ABT4BP47</accession>
<dbReference type="PANTHER" id="PTHR33910">
    <property type="entry name" value="PROTEIN TRANSLOCASE SUBUNIT SECE"/>
    <property type="match status" value="1"/>
</dbReference>
<evidence type="ECO:0000256" key="7">
    <source>
        <dbReference type="ARBA" id="ARBA00023010"/>
    </source>
</evidence>
<dbReference type="InterPro" id="IPR001901">
    <property type="entry name" value="Translocase_SecE/Sec61-g"/>
</dbReference>
<evidence type="ECO:0000256" key="9">
    <source>
        <dbReference type="HAMAP-Rule" id="MF_00422"/>
    </source>
</evidence>
<evidence type="ECO:0000256" key="4">
    <source>
        <dbReference type="ARBA" id="ARBA00022692"/>
    </source>
</evidence>
<dbReference type="Pfam" id="PF00584">
    <property type="entry name" value="SecE"/>
    <property type="match status" value="1"/>
</dbReference>
<name>A0ABT4BP47_9FIRM</name>
<reference evidence="10 11" key="1">
    <citation type="submission" date="2022-11" db="EMBL/GenBank/DDBJ databases">
        <authorList>
            <person name="Caiyu Z."/>
        </authorList>
    </citation>
    <scope>NUCLEOTIDE SEQUENCE [LARGE SCALE GENOMIC DNA]</scope>
    <source>
        <strain evidence="10 11">YR-4</strain>
    </source>
</reference>
<keyword evidence="8 9" id="KW-0472">Membrane</keyword>
<comment type="caution">
    <text evidence="10">The sequence shown here is derived from an EMBL/GenBank/DDBJ whole genome shotgun (WGS) entry which is preliminary data.</text>
</comment>
<keyword evidence="6 9" id="KW-1133">Transmembrane helix</keyword>
<comment type="subcellular location">
    <subcellularLocation>
        <location evidence="9">Cell membrane</location>
        <topology evidence="9">Single-pass membrane protein</topology>
    </subcellularLocation>
    <subcellularLocation>
        <location evidence="1">Membrane</location>
    </subcellularLocation>
</comment>
<dbReference type="PANTHER" id="PTHR33910:SF1">
    <property type="entry name" value="PROTEIN TRANSLOCASE SUBUNIT SECE"/>
    <property type="match status" value="1"/>
</dbReference>
<dbReference type="HAMAP" id="MF_00422">
    <property type="entry name" value="SecE"/>
    <property type="match status" value="1"/>
</dbReference>
<protein>
    <recommendedName>
        <fullName evidence="9">Protein translocase subunit SecE</fullName>
    </recommendedName>
</protein>
<proteinExistence type="inferred from homology"/>
<evidence type="ECO:0000256" key="1">
    <source>
        <dbReference type="ARBA" id="ARBA00004370"/>
    </source>
</evidence>
<dbReference type="RefSeq" id="WP_268056670.1">
    <property type="nucleotide sequence ID" value="NZ_JAPOHA010000001.1"/>
</dbReference>
<evidence type="ECO:0000256" key="6">
    <source>
        <dbReference type="ARBA" id="ARBA00022989"/>
    </source>
</evidence>
<dbReference type="NCBIfam" id="TIGR00964">
    <property type="entry name" value="secE_bact"/>
    <property type="match status" value="1"/>
</dbReference>
<evidence type="ECO:0000256" key="5">
    <source>
        <dbReference type="ARBA" id="ARBA00022927"/>
    </source>
</evidence>
<comment type="similarity">
    <text evidence="9">Belongs to the SecE/SEC61-gamma family.</text>
</comment>
<keyword evidence="5 9" id="KW-0653">Protein transport</keyword>
<evidence type="ECO:0000313" key="11">
    <source>
        <dbReference type="Proteomes" id="UP001082703"/>
    </source>
</evidence>
<comment type="subunit">
    <text evidence="9">Component of the Sec protein translocase complex. Heterotrimer consisting of SecY, SecE and SecG subunits. The heterotrimers can form oligomers, although 1 heterotrimer is thought to be able to translocate proteins. Interacts with the ribosome. Interacts with SecDF, and other proteins may be involved. Interacts with SecA.</text>
</comment>
<feature type="transmembrane region" description="Helical" evidence="9">
    <location>
        <begin position="47"/>
        <end position="73"/>
    </location>
</feature>
<dbReference type="Proteomes" id="UP001082703">
    <property type="component" value="Unassembled WGS sequence"/>
</dbReference>
<evidence type="ECO:0000256" key="3">
    <source>
        <dbReference type="ARBA" id="ARBA00022475"/>
    </source>
</evidence>
<keyword evidence="7 9" id="KW-0811">Translocation</keyword>
<dbReference type="EMBL" id="JAPOHA010000001">
    <property type="protein sequence ID" value="MCY1712657.1"/>
    <property type="molecule type" value="Genomic_DNA"/>
</dbReference>
<comment type="function">
    <text evidence="9">Essential subunit of the Sec protein translocation channel SecYEG. Clamps together the 2 halves of SecY. May contact the channel plug during translocation.</text>
</comment>
<dbReference type="InterPro" id="IPR038379">
    <property type="entry name" value="SecE_sf"/>
</dbReference>